<evidence type="ECO:0008006" key="4">
    <source>
        <dbReference type="Google" id="ProtNLM"/>
    </source>
</evidence>
<dbReference type="PANTHER" id="PTHR37736:SF1">
    <property type="entry name" value="GLYCINE-RICH PROTEIN"/>
    <property type="match status" value="1"/>
</dbReference>
<keyword evidence="3" id="KW-1185">Reference proteome</keyword>
<dbReference type="EMBL" id="CAKOAT010130933">
    <property type="protein sequence ID" value="CAH8337041.1"/>
    <property type="molecule type" value="Genomic_DNA"/>
</dbReference>
<reference evidence="2 3" key="1">
    <citation type="submission" date="2022-03" db="EMBL/GenBank/DDBJ databases">
        <authorList>
            <person name="Macdonald S."/>
            <person name="Ahmed S."/>
            <person name="Newling K."/>
        </authorList>
    </citation>
    <scope>NUCLEOTIDE SEQUENCE [LARGE SCALE GENOMIC DNA]</scope>
</reference>
<feature type="compositionally biased region" description="Basic and acidic residues" evidence="1">
    <location>
        <begin position="275"/>
        <end position="284"/>
    </location>
</feature>
<name>A0ABC8JQM4_ERUVS</name>
<evidence type="ECO:0000313" key="2">
    <source>
        <dbReference type="EMBL" id="CAH8337041.1"/>
    </source>
</evidence>
<evidence type="ECO:0000256" key="1">
    <source>
        <dbReference type="SAM" id="MobiDB-lite"/>
    </source>
</evidence>
<feature type="region of interest" description="Disordered" evidence="1">
    <location>
        <begin position="269"/>
        <end position="418"/>
    </location>
</feature>
<gene>
    <name evidence="2" type="ORF">ERUC_LOCUS14058</name>
</gene>
<comment type="caution">
    <text evidence="2">The sequence shown here is derived from an EMBL/GenBank/DDBJ whole genome shotgun (WGS) entry which is preliminary data.</text>
</comment>
<feature type="compositionally biased region" description="Gly residues" evidence="1">
    <location>
        <begin position="394"/>
        <end position="403"/>
    </location>
</feature>
<dbReference type="PANTHER" id="PTHR37736">
    <property type="entry name" value="GLYCINE-RICH PROTEIN"/>
    <property type="match status" value="1"/>
</dbReference>
<organism evidence="2 3">
    <name type="scientific">Eruca vesicaria subsp. sativa</name>
    <name type="common">Garden rocket</name>
    <name type="synonym">Eruca sativa</name>
    <dbReference type="NCBI Taxonomy" id="29727"/>
    <lineage>
        <taxon>Eukaryota</taxon>
        <taxon>Viridiplantae</taxon>
        <taxon>Streptophyta</taxon>
        <taxon>Embryophyta</taxon>
        <taxon>Tracheophyta</taxon>
        <taxon>Spermatophyta</taxon>
        <taxon>Magnoliopsida</taxon>
        <taxon>eudicotyledons</taxon>
        <taxon>Gunneridae</taxon>
        <taxon>Pentapetalae</taxon>
        <taxon>rosids</taxon>
        <taxon>malvids</taxon>
        <taxon>Brassicales</taxon>
        <taxon>Brassicaceae</taxon>
        <taxon>Brassiceae</taxon>
        <taxon>Eruca</taxon>
    </lineage>
</organism>
<accession>A0ABC8JQM4</accession>
<sequence>MAPTATATATATTSSDAGEGPVMALINKRLRALRKKLNRITQMEESLSQGKTLNKEQQEVLRSKPSVLTIIEELDKLRTPLSAAVAEEITLAATTTTTHHHQPQVNAPAEEEVSGVQLEDLANLLYFGALFDVKSQNELAAIMVTRTHERGCCLVYDTVTDESTDLLCDKDLDLISELWTMMVSRPADSFLSHKNALERCVEHAKLWLANSDQPISSNCNVSYAGLREKLKKIMGSNYFTITPEMVVAPVEAVAVEAAGDYASFQVAADNEQKEEDASNSKEQEAAVNDQPEQPKDELVTEGEVVQGQQEQGYTQVEGGRSRRDYQQQQQYVPRGTHQNQRGHRGARRGHSNAPRGGRGGGNGGYSNGGRYESYENSGGNGYQRSHYNNRGRGRGGGGGGGNGHSYNNNQDSNVTVAS</sequence>
<feature type="compositionally biased region" description="Low complexity" evidence="1">
    <location>
        <begin position="301"/>
        <end position="318"/>
    </location>
</feature>
<evidence type="ECO:0000313" key="3">
    <source>
        <dbReference type="Proteomes" id="UP001642260"/>
    </source>
</evidence>
<feature type="compositionally biased region" description="Gly residues" evidence="1">
    <location>
        <begin position="356"/>
        <end position="367"/>
    </location>
</feature>
<proteinExistence type="predicted"/>
<feature type="compositionally biased region" description="Basic residues" evidence="1">
    <location>
        <begin position="340"/>
        <end position="350"/>
    </location>
</feature>
<dbReference type="AlphaFoldDB" id="A0ABC8JQM4"/>
<dbReference type="Proteomes" id="UP001642260">
    <property type="component" value="Unassembled WGS sequence"/>
</dbReference>
<protein>
    <recommendedName>
        <fullName evidence="4">Glycine-rich protein</fullName>
    </recommendedName>
</protein>